<protein>
    <recommendedName>
        <fullName evidence="7">WxL domain-containing protein</fullName>
    </recommendedName>
</protein>
<sequence>MKKTLSVLMISSILFGGIISAHGAEINGEDSASITVNGTLGQDNEDENGPNIEEGSKDWINVTLDTANIFYTTKESNHADITSPEYKITNNSGRGVKITVNDFSLNSGNLDNVDSLSISSKDTFDGAKSVDLKTFNGGEFITLGNNQGKLDVEADGVSTYKNETTYTYSGKTKSDYYKSKAEKTTHTLTLGFEALDKNGHSVVAP</sequence>
<evidence type="ECO:0000313" key="5">
    <source>
        <dbReference type="Proteomes" id="UP000013783"/>
    </source>
</evidence>
<evidence type="ECO:0000313" key="6">
    <source>
        <dbReference type="Proteomes" id="UP000014148"/>
    </source>
</evidence>
<evidence type="ECO:0000313" key="3">
    <source>
        <dbReference type="EMBL" id="EOH77399.1"/>
    </source>
</evidence>
<dbReference type="AlphaFoldDB" id="R2RN15"/>
<accession>R2RN15</accession>
<name>R2RN15_9ENTE</name>
<dbReference type="STRING" id="71451.RV07_GL004356"/>
<comment type="caution">
    <text evidence="3">The sequence shown here is derived from an EMBL/GenBank/DDBJ whole genome shotgun (WGS) entry which is preliminary data.</text>
</comment>
<keyword evidence="6" id="KW-1185">Reference proteome</keyword>
<feature type="region of interest" description="Disordered" evidence="1">
    <location>
        <begin position="35"/>
        <end position="56"/>
    </location>
</feature>
<dbReference type="RefSeq" id="WP_010740871.1">
    <property type="nucleotide sequence ID" value="NZ_KB946250.1"/>
</dbReference>
<dbReference type="EMBL" id="ASWA01000004">
    <property type="protein sequence ID" value="EOT64187.1"/>
    <property type="molecule type" value="Genomic_DNA"/>
</dbReference>
<proteinExistence type="predicted"/>
<dbReference type="PATRIC" id="fig|1158601.3.peg.2007"/>
<evidence type="ECO:0008006" key="7">
    <source>
        <dbReference type="Google" id="ProtNLM"/>
    </source>
</evidence>
<reference evidence="3 5" key="1">
    <citation type="submission" date="2013-02" db="EMBL/GenBank/DDBJ databases">
        <title>The Genome Sequence of Enterococcus malodoratus ATCC_43197.</title>
        <authorList>
            <consortium name="The Broad Institute Genome Sequencing Platform"/>
            <consortium name="The Broad Institute Genome Sequencing Center for Infectious Disease"/>
            <person name="Earl A.M."/>
            <person name="Gilmore M.S."/>
            <person name="Lebreton F."/>
            <person name="Walker B."/>
            <person name="Young S.K."/>
            <person name="Zeng Q."/>
            <person name="Gargeya S."/>
            <person name="Fitzgerald M."/>
            <person name="Haas B."/>
            <person name="Abouelleil A."/>
            <person name="Alvarado L."/>
            <person name="Arachchi H.M."/>
            <person name="Berlin A.M."/>
            <person name="Chapman S.B."/>
            <person name="Dewar J."/>
            <person name="Goldberg J."/>
            <person name="Griggs A."/>
            <person name="Gujja S."/>
            <person name="Hansen M."/>
            <person name="Howarth C."/>
            <person name="Imamovic A."/>
            <person name="Larimer J."/>
            <person name="McCowan C."/>
            <person name="Murphy C."/>
            <person name="Neiman D."/>
            <person name="Pearson M."/>
            <person name="Priest M."/>
            <person name="Roberts A."/>
            <person name="Saif S."/>
            <person name="Shea T."/>
            <person name="Sisk P."/>
            <person name="Sykes S."/>
            <person name="Wortman J."/>
            <person name="Nusbaum C."/>
            <person name="Birren B."/>
        </authorList>
    </citation>
    <scope>NUCLEOTIDE SEQUENCE [LARGE SCALE GENOMIC DNA]</scope>
    <source>
        <strain evidence="3 5">ATCC 43197</strain>
    </source>
</reference>
<organism evidence="3 5">
    <name type="scientific">Enterococcus malodoratus ATCC 43197</name>
    <dbReference type="NCBI Taxonomy" id="1158601"/>
    <lineage>
        <taxon>Bacteria</taxon>
        <taxon>Bacillati</taxon>
        <taxon>Bacillota</taxon>
        <taxon>Bacilli</taxon>
        <taxon>Lactobacillales</taxon>
        <taxon>Enterococcaceae</taxon>
        <taxon>Enterococcus</taxon>
    </lineage>
</organism>
<feature type="chain" id="PRO_5004355215" description="WxL domain-containing protein" evidence="2">
    <location>
        <begin position="24"/>
        <end position="205"/>
    </location>
</feature>
<dbReference type="OrthoDB" id="2194369at2"/>
<feature type="signal peptide" evidence="2">
    <location>
        <begin position="1"/>
        <end position="23"/>
    </location>
</feature>
<dbReference type="Proteomes" id="UP000014148">
    <property type="component" value="Unassembled WGS sequence"/>
</dbReference>
<keyword evidence="2" id="KW-0732">Signal</keyword>
<dbReference type="Proteomes" id="UP000013783">
    <property type="component" value="Unassembled WGS sequence"/>
</dbReference>
<evidence type="ECO:0000256" key="1">
    <source>
        <dbReference type="SAM" id="MobiDB-lite"/>
    </source>
</evidence>
<dbReference type="EMBL" id="AJAK01000015">
    <property type="protein sequence ID" value="EOH77399.1"/>
    <property type="molecule type" value="Genomic_DNA"/>
</dbReference>
<evidence type="ECO:0000313" key="4">
    <source>
        <dbReference type="EMBL" id="EOT64187.1"/>
    </source>
</evidence>
<gene>
    <name evidence="4" type="ORF">I585_03384</name>
    <name evidence="3" type="ORF">UAI_02036</name>
</gene>
<evidence type="ECO:0000256" key="2">
    <source>
        <dbReference type="SAM" id="SignalP"/>
    </source>
</evidence>
<dbReference type="eggNOG" id="ENOG502ZFQD">
    <property type="taxonomic scope" value="Bacteria"/>
</dbReference>
<reference evidence="4 6" key="2">
    <citation type="submission" date="2013-03" db="EMBL/GenBank/DDBJ databases">
        <title>The Genome Sequence of Enterococcus malodoratus ATCC_43197 (PacBio/Illumina hybrid assembly).</title>
        <authorList>
            <consortium name="The Broad Institute Genomics Platform"/>
            <consortium name="The Broad Institute Genome Sequencing Center for Infectious Disease"/>
            <person name="Earl A."/>
            <person name="Russ C."/>
            <person name="Gilmore M."/>
            <person name="Surin D."/>
            <person name="Walker B."/>
            <person name="Young S."/>
            <person name="Zeng Q."/>
            <person name="Gargeya S."/>
            <person name="Fitzgerald M."/>
            <person name="Haas B."/>
            <person name="Abouelleil A."/>
            <person name="Allen A.W."/>
            <person name="Alvarado L."/>
            <person name="Arachchi H.M."/>
            <person name="Berlin A.M."/>
            <person name="Chapman S.B."/>
            <person name="Gainer-Dewar J."/>
            <person name="Goldberg J."/>
            <person name="Griggs A."/>
            <person name="Gujja S."/>
            <person name="Hansen M."/>
            <person name="Howarth C."/>
            <person name="Imamovic A."/>
            <person name="Ireland A."/>
            <person name="Larimer J."/>
            <person name="McCowan C."/>
            <person name="Murphy C."/>
            <person name="Pearson M."/>
            <person name="Poon T.W."/>
            <person name="Priest M."/>
            <person name="Roberts A."/>
            <person name="Saif S."/>
            <person name="Shea T."/>
            <person name="Sisk P."/>
            <person name="Sykes S."/>
            <person name="Wortman J."/>
            <person name="Nusbaum C."/>
            <person name="Birren B."/>
        </authorList>
    </citation>
    <scope>NUCLEOTIDE SEQUENCE [LARGE SCALE GENOMIC DNA]</scope>
    <source>
        <strain evidence="4 6">ATCC 43197</strain>
    </source>
</reference>